<keyword evidence="2" id="KW-0732">Signal</keyword>
<evidence type="ECO:0000256" key="1">
    <source>
        <dbReference type="SAM" id="MobiDB-lite"/>
    </source>
</evidence>
<sequence length="242" mass="24975">MKRSAAVTAGALSIAVLTGLTACGSGDSETDAAADKPKPEATASRAKEVSPAERLAKLVITPADVGGHNVEELEEEFIFAKSQDEVTLDKKVCAPLAYAMNQLPVGEPQADLTRVASKDANGSTYVTLNAYEDDGKAESAMAGLSKAVDSCGTGFTVEANGNTSPYDSVTAEKADPAGDESVAFKSTMTFRGVSHTVHTAAVRSDDVIAVYFAVDGRAIAESRPSDTKVSPDVAKAQNAKLG</sequence>
<dbReference type="AlphaFoldDB" id="A0A6G4VP09"/>
<feature type="compositionally biased region" description="Basic and acidic residues" evidence="1">
    <location>
        <begin position="33"/>
        <end position="49"/>
    </location>
</feature>
<feature type="signal peptide" evidence="2">
    <location>
        <begin position="1"/>
        <end position="22"/>
    </location>
</feature>
<evidence type="ECO:0000256" key="2">
    <source>
        <dbReference type="SAM" id="SignalP"/>
    </source>
</evidence>
<keyword evidence="4" id="KW-1185">Reference proteome</keyword>
<evidence type="ECO:0000313" key="3">
    <source>
        <dbReference type="EMBL" id="NGO15514.1"/>
    </source>
</evidence>
<dbReference type="Proteomes" id="UP000472335">
    <property type="component" value="Unassembled WGS sequence"/>
</dbReference>
<evidence type="ECO:0008006" key="5">
    <source>
        <dbReference type="Google" id="ProtNLM"/>
    </source>
</evidence>
<name>A0A6G4VP09_9ACTN</name>
<feature type="chain" id="PRO_5039192886" description="Lipoprotein" evidence="2">
    <location>
        <begin position="23"/>
        <end position="242"/>
    </location>
</feature>
<gene>
    <name evidence="3" type="ORF">G5C60_50070</name>
</gene>
<dbReference type="RefSeq" id="WP_165270885.1">
    <property type="nucleotide sequence ID" value="NZ_JAAKZY010000412.1"/>
</dbReference>
<organism evidence="3 4">
    <name type="scientific">Streptomyces scabichelini</name>
    <dbReference type="NCBI Taxonomy" id="2711217"/>
    <lineage>
        <taxon>Bacteria</taxon>
        <taxon>Bacillati</taxon>
        <taxon>Actinomycetota</taxon>
        <taxon>Actinomycetes</taxon>
        <taxon>Kitasatosporales</taxon>
        <taxon>Streptomycetaceae</taxon>
        <taxon>Streptomyces</taxon>
    </lineage>
</organism>
<dbReference type="EMBL" id="JAAKZY010000412">
    <property type="protein sequence ID" value="NGO15514.1"/>
    <property type="molecule type" value="Genomic_DNA"/>
</dbReference>
<dbReference type="PROSITE" id="PS51257">
    <property type="entry name" value="PROKAR_LIPOPROTEIN"/>
    <property type="match status" value="1"/>
</dbReference>
<protein>
    <recommendedName>
        <fullName evidence="5">Lipoprotein</fullName>
    </recommendedName>
</protein>
<accession>A0A6G4VP09</accession>
<feature type="region of interest" description="Disordered" evidence="1">
    <location>
        <begin position="221"/>
        <end position="242"/>
    </location>
</feature>
<reference evidence="3 4" key="1">
    <citation type="submission" date="2020-02" db="EMBL/GenBank/DDBJ databases">
        <title>Whole-genome analyses of novel actinobacteria.</title>
        <authorList>
            <person name="Sahin N."/>
            <person name="Gencbay T."/>
        </authorList>
    </citation>
    <scope>NUCLEOTIDE SEQUENCE [LARGE SCALE GENOMIC DNA]</scope>
    <source>
        <strain evidence="3 4">HC44</strain>
    </source>
</reference>
<proteinExistence type="predicted"/>
<feature type="region of interest" description="Disordered" evidence="1">
    <location>
        <begin position="26"/>
        <end position="49"/>
    </location>
</feature>
<comment type="caution">
    <text evidence="3">The sequence shown here is derived from an EMBL/GenBank/DDBJ whole genome shotgun (WGS) entry which is preliminary data.</text>
</comment>
<evidence type="ECO:0000313" key="4">
    <source>
        <dbReference type="Proteomes" id="UP000472335"/>
    </source>
</evidence>